<dbReference type="GeneID" id="96300545"/>
<proteinExistence type="predicted"/>
<sequence length="632" mass="68788">MTYHLRYQVLPGRDAAPLARYCAEHGIPEVVLIYNSEELHSGHPTGAEEDLWFEHVAAVKRVLDAHGVGAGLNPWVTVGHADRGRMQDRGFAPMVSPSGQVSTATASFACPVWRTWLADHYGRFAELGFRVLWLEDDFRFHNHSPLTWGGGFEPEMLERFARLSGRQVEREELVAAITAPGSPHPWRALLQRTWREAQLDALDRVRQAVAGRAKLGLMSSGLGIASVEGRDWAALFDRIEVHRPHFAAYRDEPGEALAYSIAMLELQRPLRPAAVEVAPEIENWPHTEWTKSDTQTWSEMVTARLSGADGLLLDVHPFVTGEPARYPRIGTMLDRSRAALDATASPGLRTTGVTVPWWPDTAARIPGDGTFGGLAADPLRAARYLLPYGVPIQAGAGAVTAVFGTIAWGVPDSEVETLLSGGVLLDGHAAMILTERGYGSLLGVTVEEPAHRSTPSRHPYSMERIADGGELLSVNVQEAVARLAAASGAEVWTRILTPRQEHWGDGRVAFVNELGGRVVTLAACAPERLGRCDDGRRLAHRAISFLGGDFPLVTGGPHLMPQFATVNGRRRLAIVNGSADPARPVVSGVRPEKATLLAPLEEPRPVPVREESGYFVIDADVPHRGYVIVECA</sequence>
<evidence type="ECO:0000313" key="1">
    <source>
        <dbReference type="EMBL" id="SFK10957.1"/>
    </source>
</evidence>
<organism evidence="1 2">
    <name type="scientific">Streptosporangium canum</name>
    <dbReference type="NCBI Taxonomy" id="324952"/>
    <lineage>
        <taxon>Bacteria</taxon>
        <taxon>Bacillati</taxon>
        <taxon>Actinomycetota</taxon>
        <taxon>Actinomycetes</taxon>
        <taxon>Streptosporangiales</taxon>
        <taxon>Streptosporangiaceae</taxon>
        <taxon>Streptosporangium</taxon>
    </lineage>
</organism>
<keyword evidence="2" id="KW-1185">Reference proteome</keyword>
<protein>
    <submittedName>
        <fullName evidence="1">Uncharacterized protein</fullName>
    </submittedName>
</protein>
<reference evidence="2" key="1">
    <citation type="submission" date="2016-10" db="EMBL/GenBank/DDBJ databases">
        <authorList>
            <person name="Varghese N."/>
            <person name="Submissions S."/>
        </authorList>
    </citation>
    <scope>NUCLEOTIDE SEQUENCE [LARGE SCALE GENOMIC DNA]</scope>
    <source>
        <strain evidence="2">CGMCC 4.2126</strain>
    </source>
</reference>
<dbReference type="AlphaFoldDB" id="A0A1I3WVN5"/>
<evidence type="ECO:0000313" key="2">
    <source>
        <dbReference type="Proteomes" id="UP000199111"/>
    </source>
</evidence>
<accession>A0A1I3WVN5</accession>
<dbReference type="RefSeq" id="WP_093889245.1">
    <property type="nucleotide sequence ID" value="NZ_FOQY01000017.1"/>
</dbReference>
<dbReference type="EMBL" id="FOQY01000017">
    <property type="protein sequence ID" value="SFK10957.1"/>
    <property type="molecule type" value="Genomic_DNA"/>
</dbReference>
<dbReference type="Proteomes" id="UP000199111">
    <property type="component" value="Unassembled WGS sequence"/>
</dbReference>
<gene>
    <name evidence="1" type="ORF">SAMN05216275_117135</name>
</gene>
<name>A0A1I3WVN5_9ACTN</name>